<gene>
    <name evidence="1" type="ORF">S01H1_79495</name>
</gene>
<dbReference type="Gene3D" id="3.20.20.105">
    <property type="entry name" value="Queuine tRNA-ribosyltransferase-like"/>
    <property type="match status" value="1"/>
</dbReference>
<dbReference type="AlphaFoldDB" id="X0YWA3"/>
<accession>X0YWA3</accession>
<feature type="non-terminal residue" evidence="1">
    <location>
        <position position="225"/>
    </location>
</feature>
<name>X0YWA3_9ZZZZ</name>
<comment type="caution">
    <text evidence="1">The sequence shown here is derived from an EMBL/GenBank/DDBJ whole genome shotgun (WGS) entry which is preliminary data.</text>
</comment>
<dbReference type="SUPFAM" id="SSF51713">
    <property type="entry name" value="tRNA-guanine transglycosylase"/>
    <property type="match status" value="1"/>
</dbReference>
<dbReference type="InterPro" id="IPR036511">
    <property type="entry name" value="TGT-like_sf"/>
</dbReference>
<proteinExistence type="predicted"/>
<reference evidence="1" key="1">
    <citation type="journal article" date="2014" name="Front. Microbiol.">
        <title>High frequency of phylogenetically diverse reductive dehalogenase-homologous genes in deep subseafloor sedimentary metagenomes.</title>
        <authorList>
            <person name="Kawai M."/>
            <person name="Futagami T."/>
            <person name="Toyoda A."/>
            <person name="Takaki Y."/>
            <person name="Nishi S."/>
            <person name="Hori S."/>
            <person name="Arai W."/>
            <person name="Tsubouchi T."/>
            <person name="Morono Y."/>
            <person name="Uchiyama I."/>
            <person name="Ito T."/>
            <person name="Fujiyama A."/>
            <person name="Inagaki F."/>
            <person name="Takami H."/>
        </authorList>
    </citation>
    <scope>NUCLEOTIDE SEQUENCE</scope>
    <source>
        <strain evidence="1">Expedition CK06-06</strain>
    </source>
</reference>
<sequence length="225" mass="25976">SAYDVYYKRSLKNITCPNAIFLDSGGYECSKRFDISEVYYLKDKPKKWNIKLYGEVLINIWPHNIPTIAICYDYNKKGMSINKQINSAKNFFKGKSYFLSDILLKPEDKKLGIIEVDSVINQIDSLRDFDVIGFTEKEIGDSVLDRMTNIAKLRIAMGKANMNKPIHIFGSLDPISAPLYFISGADIFDSLTWIRFSYFKGMAIYQNNYAVLKQYLEFNTERLIS</sequence>
<dbReference type="EMBL" id="BARS01053596">
    <property type="protein sequence ID" value="GAG52583.1"/>
    <property type="molecule type" value="Genomic_DNA"/>
</dbReference>
<dbReference type="GO" id="GO:0006400">
    <property type="term" value="P:tRNA modification"/>
    <property type="evidence" value="ECO:0007669"/>
    <property type="project" value="InterPro"/>
</dbReference>
<evidence type="ECO:0000313" key="1">
    <source>
        <dbReference type="EMBL" id="GAG52583.1"/>
    </source>
</evidence>
<feature type="non-terminal residue" evidence="1">
    <location>
        <position position="1"/>
    </location>
</feature>
<organism evidence="1">
    <name type="scientific">marine sediment metagenome</name>
    <dbReference type="NCBI Taxonomy" id="412755"/>
    <lineage>
        <taxon>unclassified sequences</taxon>
        <taxon>metagenomes</taxon>
        <taxon>ecological metagenomes</taxon>
    </lineage>
</organism>
<protein>
    <submittedName>
        <fullName evidence="1">Uncharacterized protein</fullName>
    </submittedName>
</protein>